<evidence type="ECO:0000313" key="3">
    <source>
        <dbReference type="Proteomes" id="UP000008867"/>
    </source>
</evidence>
<dbReference type="eggNOG" id="KOG4469">
    <property type="taxonomic scope" value="Eukaryota"/>
</dbReference>
<feature type="compositionally biased region" description="Polar residues" evidence="1">
    <location>
        <begin position="421"/>
        <end position="449"/>
    </location>
</feature>
<feature type="compositionally biased region" description="Basic and acidic residues" evidence="1">
    <location>
        <begin position="60"/>
        <end position="75"/>
    </location>
</feature>
<dbReference type="InterPro" id="IPR014848">
    <property type="entry name" value="Rgp1"/>
</dbReference>
<dbReference type="PANTHER" id="PTHR12507">
    <property type="entry name" value="REDUCED GROWTH PHENOTYPE 1 RGP1, YEAST -RELATED"/>
    <property type="match status" value="1"/>
</dbReference>
<feature type="compositionally biased region" description="Polar residues" evidence="1">
    <location>
        <begin position="155"/>
        <end position="175"/>
    </location>
</feature>
<sequence length="867" mass="93082">MSDSAGRHRSALKVSIRPLQSSFFAGEDFICQIAFTNTHPHVAHTQPLPQAEFPSSSSPVDHDAHGRPSFDEKSVARRVVSSTPTHSKSRSVDVRALGRDHDPSAAASSGAARTKKLLRHLNGDVVPDRRNLIGKSAPSSSASPFIHPWSVSSNLNNSKPASHRATQSTSFPSQRSRNELGMGHPALPPSTPTKPSASSSSRAESDRSSPNPPSRVSSLPGLATKRTPSAPISPNHSHSRKKSVAQVQAQDLTEAFELDSPSAASPSPSHVPNSWLGTHNEQNASSSFYAMGRNDTMESVFRESITDWSQSKRRPSISQSPLHSPIYPPPHAFAPGTEKILWSFAQIAGTIEIDERLIKPGDFENLKRRLAYGDLTGANASPHSVPGTPRTLGGGDLGQTPDAQATPSGWSSYLRSPFAGRSQQQQHRRTGSTLQDAQERTLQSRSVPTFSTPPSIVAVDLLLAPGESKTFQFQLRLPVDLPPSYQGKAVRLKYVLTLGTNRSDAYAAATRAQTSRLIQIPIRIYNHVGASGFRPFFDLMNPVILTKEEASVTLLGQDDKLLASASSRTNVQSERSRARASSKRAPQIGRKDLQDYTKQLLVSQASNDGSPVPLVPELAVSTSSAAAQTGSTCRAAIEALARTSSKVTYDISKDGKVAAVLTLVRSRYRLGETITGVININNHQSLARIARMSATLETFEEVQPSIATLPPGRLQRATRIVHAEHHESVLDKGRASFSLCIPSGASPEFVTSGVKLNWLVRLSFLTVSAVKAHVDKKPDESKAQNKLLPPPHLLPASSDGFSRYHVSVRALDSLAGAAAPPGTPLAKALAQLGCATETKLETVECAVPVSILPNSTSYKVGDAEFYA</sequence>
<evidence type="ECO:0008006" key="4">
    <source>
        <dbReference type="Google" id="ProtNLM"/>
    </source>
</evidence>
<evidence type="ECO:0000313" key="2">
    <source>
        <dbReference type="EMBL" id="CBQ73833.1"/>
    </source>
</evidence>
<proteinExistence type="predicted"/>
<dbReference type="HOGENOM" id="CLU_005984_0_0_1"/>
<dbReference type="OrthoDB" id="1918at2759"/>
<feature type="region of interest" description="Disordered" evidence="1">
    <location>
        <begin position="44"/>
        <end position="114"/>
    </location>
</feature>
<feature type="region of interest" description="Disordered" evidence="1">
    <location>
        <begin position="565"/>
        <end position="588"/>
    </location>
</feature>
<dbReference type="AlphaFoldDB" id="E7A3F4"/>
<dbReference type="EMBL" id="FQ311474">
    <property type="protein sequence ID" value="CBQ73833.1"/>
    <property type="molecule type" value="Genomic_DNA"/>
</dbReference>
<feature type="compositionally biased region" description="Polar residues" evidence="1">
    <location>
        <begin position="401"/>
        <end position="414"/>
    </location>
</feature>
<gene>
    <name evidence="2" type="ORF">sr14424</name>
</gene>
<dbReference type="Pfam" id="PF08737">
    <property type="entry name" value="Rgp1"/>
    <property type="match status" value="1"/>
</dbReference>
<feature type="compositionally biased region" description="Polar residues" evidence="1">
    <location>
        <begin position="270"/>
        <end position="279"/>
    </location>
</feature>
<evidence type="ECO:0000256" key="1">
    <source>
        <dbReference type="SAM" id="MobiDB-lite"/>
    </source>
</evidence>
<feature type="compositionally biased region" description="Polar residues" evidence="1">
    <location>
        <begin position="226"/>
        <end position="236"/>
    </location>
</feature>
<dbReference type="VEuPathDB" id="FungiDB:sr14424"/>
<organism evidence="2 3">
    <name type="scientific">Sporisorium reilianum (strain SRZ2)</name>
    <name type="common">Maize head smut fungus</name>
    <dbReference type="NCBI Taxonomy" id="999809"/>
    <lineage>
        <taxon>Eukaryota</taxon>
        <taxon>Fungi</taxon>
        <taxon>Dikarya</taxon>
        <taxon>Basidiomycota</taxon>
        <taxon>Ustilaginomycotina</taxon>
        <taxon>Ustilaginomycetes</taxon>
        <taxon>Ustilaginales</taxon>
        <taxon>Ustilaginaceae</taxon>
        <taxon>Sporisorium</taxon>
    </lineage>
</organism>
<feature type="region of interest" description="Disordered" evidence="1">
    <location>
        <begin position="376"/>
        <end position="449"/>
    </location>
</feature>
<name>E7A3F4_SPORE</name>
<feature type="region of interest" description="Disordered" evidence="1">
    <location>
        <begin position="155"/>
        <end position="279"/>
    </location>
</feature>
<reference evidence="2 3" key="1">
    <citation type="journal article" date="2010" name="Science">
        <title>Pathogenicity determinants in smut fungi revealed by genome comparison.</title>
        <authorList>
            <person name="Schirawski J."/>
            <person name="Mannhaupt G."/>
            <person name="Muench K."/>
            <person name="Brefort T."/>
            <person name="Schipper K."/>
            <person name="Doehlemann G."/>
            <person name="Di Stasio M."/>
            <person name="Roessel N."/>
            <person name="Mendoza-Mendoza A."/>
            <person name="Pester D."/>
            <person name="Mueller O."/>
            <person name="Winterberg B."/>
            <person name="Meyer E."/>
            <person name="Ghareeb H."/>
            <person name="Wollenberg T."/>
            <person name="Muensterkoetter M."/>
            <person name="Wong P."/>
            <person name="Walter M."/>
            <person name="Stukenbrock E."/>
            <person name="Gueldener U."/>
            <person name="Kahmann R."/>
        </authorList>
    </citation>
    <scope>NUCLEOTIDE SEQUENCE [LARGE SCALE GENOMIC DNA]</scope>
    <source>
        <strain evidence="3">SRZ2</strain>
    </source>
</reference>
<feature type="compositionally biased region" description="Basic and acidic residues" evidence="1">
    <location>
        <begin position="90"/>
        <end position="103"/>
    </location>
</feature>
<keyword evidence="3" id="KW-1185">Reference proteome</keyword>
<dbReference type="Proteomes" id="UP000008867">
    <property type="component" value="Chromosome 9"/>
</dbReference>
<feature type="compositionally biased region" description="Low complexity" evidence="1">
    <location>
        <begin position="193"/>
        <end position="202"/>
    </location>
</feature>
<dbReference type="InterPro" id="IPR014752">
    <property type="entry name" value="Arrestin-like_C"/>
</dbReference>
<protein>
    <recommendedName>
        <fullName evidence="4">Rgp1-domain-containing protein</fullName>
    </recommendedName>
</protein>
<accession>E7A3F4</accession>
<dbReference type="Gene3D" id="2.60.40.640">
    <property type="match status" value="1"/>
</dbReference>